<dbReference type="InterPro" id="IPR002067">
    <property type="entry name" value="MCP"/>
</dbReference>
<evidence type="ECO:0000256" key="2">
    <source>
        <dbReference type="ARBA" id="ARBA00006375"/>
    </source>
</evidence>
<feature type="repeat" description="Solcar" evidence="9">
    <location>
        <begin position="2"/>
        <end position="89"/>
    </location>
</feature>
<name>A0A8H7QNZ2_9FUNG</name>
<evidence type="ECO:0000256" key="9">
    <source>
        <dbReference type="PROSITE-ProRule" id="PRU00282"/>
    </source>
</evidence>
<dbReference type="InterPro" id="IPR018108">
    <property type="entry name" value="MCP_transmembrane"/>
</dbReference>
<accession>A0A8H7QNZ2</accession>
<dbReference type="InterPro" id="IPR023395">
    <property type="entry name" value="MCP_dom_sf"/>
</dbReference>
<dbReference type="SUPFAM" id="SSF103506">
    <property type="entry name" value="Mitochondrial carrier"/>
    <property type="match status" value="1"/>
</dbReference>
<proteinExistence type="inferred from homology"/>
<keyword evidence="6 11" id="KW-1133">Transmembrane helix</keyword>
<keyword evidence="7" id="KW-0496">Mitochondrion</keyword>
<evidence type="ECO:0000313" key="13">
    <source>
        <dbReference type="Proteomes" id="UP000603453"/>
    </source>
</evidence>
<dbReference type="EMBL" id="JAEPRD010000166">
    <property type="protein sequence ID" value="KAG2195625.1"/>
    <property type="molecule type" value="Genomic_DNA"/>
</dbReference>
<feature type="repeat" description="Solcar" evidence="9">
    <location>
        <begin position="183"/>
        <end position="271"/>
    </location>
</feature>
<comment type="similarity">
    <text evidence="2 10">Belongs to the mitochondrial carrier (TC 2.A.29) family.</text>
</comment>
<sequence length="274" mass="31038">MAIDSFYLVASSIAALTARSLTYPLDTIKTRLQTRHDHHYSPILQDDQKSPSGVLYKLQSLYKGIGITLLFSVPALALYLTTYEWAKTWLVLEPLATHAIAGCFAELAAGLFFTPMEVIKSQLQIDQLSTNTTWSLVKYIARNEGLIGFYRGYWITIAVFLPHTVIYFVTYEQFKMLWPIEDQTFLVYLGCSAVASVLGIVVSTPLDIVKTRWQVSTQDVAFQAGPLQIARRMWIDEGQWKAFTQGMLVRIAWGIPVTTINMAVFEQLIKMHNK</sequence>
<keyword evidence="4 9" id="KW-0812">Transmembrane</keyword>
<feature type="transmembrane region" description="Helical" evidence="11">
    <location>
        <begin position="95"/>
        <end position="114"/>
    </location>
</feature>
<keyword evidence="5" id="KW-0677">Repeat</keyword>
<dbReference type="OrthoDB" id="250329at2759"/>
<dbReference type="Pfam" id="PF00153">
    <property type="entry name" value="Mito_carr"/>
    <property type="match status" value="3"/>
</dbReference>
<protein>
    <recommendedName>
        <fullName evidence="14">Mitochondrial carrier</fullName>
    </recommendedName>
</protein>
<evidence type="ECO:0000256" key="8">
    <source>
        <dbReference type="ARBA" id="ARBA00023136"/>
    </source>
</evidence>
<feature type="transmembrane region" description="Helical" evidence="11">
    <location>
        <begin position="61"/>
        <end position="83"/>
    </location>
</feature>
<organism evidence="12 13">
    <name type="scientific">Mucor saturninus</name>
    <dbReference type="NCBI Taxonomy" id="64648"/>
    <lineage>
        <taxon>Eukaryota</taxon>
        <taxon>Fungi</taxon>
        <taxon>Fungi incertae sedis</taxon>
        <taxon>Mucoromycota</taxon>
        <taxon>Mucoromycotina</taxon>
        <taxon>Mucoromycetes</taxon>
        <taxon>Mucorales</taxon>
        <taxon>Mucorineae</taxon>
        <taxon>Mucoraceae</taxon>
        <taxon>Mucor</taxon>
    </lineage>
</organism>
<evidence type="ECO:0000256" key="6">
    <source>
        <dbReference type="ARBA" id="ARBA00022989"/>
    </source>
</evidence>
<evidence type="ECO:0000313" key="12">
    <source>
        <dbReference type="EMBL" id="KAG2195625.1"/>
    </source>
</evidence>
<feature type="transmembrane region" description="Helical" evidence="11">
    <location>
        <begin position="152"/>
        <end position="170"/>
    </location>
</feature>
<dbReference type="AlphaFoldDB" id="A0A8H7QNZ2"/>
<keyword evidence="8 9" id="KW-0472">Membrane</keyword>
<reference evidence="12" key="1">
    <citation type="submission" date="2020-12" db="EMBL/GenBank/DDBJ databases">
        <title>Metabolic potential, ecology and presence of endohyphal bacteria is reflected in genomic diversity of Mucoromycotina.</title>
        <authorList>
            <person name="Muszewska A."/>
            <person name="Okrasinska A."/>
            <person name="Steczkiewicz K."/>
            <person name="Drgas O."/>
            <person name="Orlowska M."/>
            <person name="Perlinska-Lenart U."/>
            <person name="Aleksandrzak-Piekarczyk T."/>
            <person name="Szatraj K."/>
            <person name="Zielenkiewicz U."/>
            <person name="Pilsyk S."/>
            <person name="Malc E."/>
            <person name="Mieczkowski P."/>
            <person name="Kruszewska J.S."/>
            <person name="Biernat P."/>
            <person name="Pawlowska J."/>
        </authorList>
    </citation>
    <scope>NUCLEOTIDE SEQUENCE</scope>
    <source>
        <strain evidence="12">WA0000017839</strain>
    </source>
</reference>
<evidence type="ECO:0000256" key="3">
    <source>
        <dbReference type="ARBA" id="ARBA00022448"/>
    </source>
</evidence>
<evidence type="ECO:0000256" key="4">
    <source>
        <dbReference type="ARBA" id="ARBA00022692"/>
    </source>
</evidence>
<feature type="transmembrane region" description="Helical" evidence="11">
    <location>
        <begin position="185"/>
        <end position="206"/>
    </location>
</feature>
<feature type="repeat" description="Solcar" evidence="9">
    <location>
        <begin position="93"/>
        <end position="177"/>
    </location>
</feature>
<dbReference type="GO" id="GO:0031966">
    <property type="term" value="C:mitochondrial membrane"/>
    <property type="evidence" value="ECO:0007669"/>
    <property type="project" value="UniProtKB-SubCell"/>
</dbReference>
<evidence type="ECO:0000256" key="5">
    <source>
        <dbReference type="ARBA" id="ARBA00022737"/>
    </source>
</evidence>
<dbReference type="PROSITE" id="PS50920">
    <property type="entry name" value="SOLCAR"/>
    <property type="match status" value="3"/>
</dbReference>
<keyword evidence="13" id="KW-1185">Reference proteome</keyword>
<dbReference type="PANTHER" id="PTHR45758">
    <property type="entry name" value="MITOFERRIN-1-RELATED"/>
    <property type="match status" value="1"/>
</dbReference>
<dbReference type="PANTHER" id="PTHR45758:SF3">
    <property type="entry name" value="MITOCHONDRIAL SUBSTRATE CARRIER FAMILY PROTEIN E"/>
    <property type="match status" value="1"/>
</dbReference>
<keyword evidence="3 10" id="KW-0813">Transport</keyword>
<evidence type="ECO:0008006" key="14">
    <source>
        <dbReference type="Google" id="ProtNLM"/>
    </source>
</evidence>
<evidence type="ECO:0000256" key="1">
    <source>
        <dbReference type="ARBA" id="ARBA00004225"/>
    </source>
</evidence>
<evidence type="ECO:0000256" key="7">
    <source>
        <dbReference type="ARBA" id="ARBA00023128"/>
    </source>
</evidence>
<evidence type="ECO:0000256" key="10">
    <source>
        <dbReference type="RuleBase" id="RU000488"/>
    </source>
</evidence>
<dbReference type="Proteomes" id="UP000603453">
    <property type="component" value="Unassembled WGS sequence"/>
</dbReference>
<dbReference type="Gene3D" id="1.50.40.10">
    <property type="entry name" value="Mitochondrial carrier domain"/>
    <property type="match status" value="1"/>
</dbReference>
<comment type="caution">
    <text evidence="12">The sequence shown here is derived from an EMBL/GenBank/DDBJ whole genome shotgun (WGS) entry which is preliminary data.</text>
</comment>
<dbReference type="PRINTS" id="PR00926">
    <property type="entry name" value="MITOCARRIER"/>
</dbReference>
<comment type="subcellular location">
    <subcellularLocation>
        <location evidence="1">Mitochondrion membrane</location>
        <topology evidence="1">Multi-pass membrane protein</topology>
    </subcellularLocation>
</comment>
<evidence type="ECO:0000256" key="11">
    <source>
        <dbReference type="SAM" id="Phobius"/>
    </source>
</evidence>
<gene>
    <name evidence="12" type="ORF">INT47_005993</name>
</gene>
<dbReference type="GO" id="GO:0005381">
    <property type="term" value="F:iron ion transmembrane transporter activity"/>
    <property type="evidence" value="ECO:0007669"/>
    <property type="project" value="UniProtKB-ARBA"/>
</dbReference>